<sequence>MSDGPSSCQPTSVLLQRLAAEIGAAADDLSALENGVASLIGVGSAPVEDVAPLQALDRIGQQLRTLEMFLEAVTAGRCGCVDVEAALSGIRLEAVRARLGGEERVAAPAGDVDIW</sequence>
<protein>
    <submittedName>
        <fullName evidence="1">Uncharacterized protein</fullName>
    </submittedName>
</protein>
<dbReference type="AlphaFoldDB" id="A0A380T9C2"/>
<gene>
    <name evidence="1" type="ORF">DF3PB_10017</name>
</gene>
<reference evidence="1" key="1">
    <citation type="submission" date="2018-07" db="EMBL/GenBank/DDBJ databases">
        <authorList>
            <person name="Quirk P.G."/>
            <person name="Krulwich T.A."/>
        </authorList>
    </citation>
    <scope>NUCLEOTIDE SEQUENCE</scope>
</reference>
<evidence type="ECO:0000313" key="1">
    <source>
        <dbReference type="EMBL" id="SUS03264.1"/>
    </source>
</evidence>
<proteinExistence type="predicted"/>
<accession>A0A380T9C2</accession>
<dbReference type="EMBL" id="UIDG01000001">
    <property type="protein sequence ID" value="SUS03264.1"/>
    <property type="molecule type" value="Genomic_DNA"/>
</dbReference>
<organism evidence="1">
    <name type="scientific">metagenome</name>
    <dbReference type="NCBI Taxonomy" id="256318"/>
    <lineage>
        <taxon>unclassified sequences</taxon>
        <taxon>metagenomes</taxon>
    </lineage>
</organism>
<name>A0A380T9C2_9ZZZZ</name>